<evidence type="ECO:0000256" key="3">
    <source>
        <dbReference type="ARBA" id="ARBA00022729"/>
    </source>
</evidence>
<dbReference type="InterPro" id="IPR000774">
    <property type="entry name" value="PPIase_FKBP_N"/>
</dbReference>
<dbReference type="KEGG" id="mro:MROS_0405"/>
<dbReference type="PANTHER" id="PTHR43811:SF19">
    <property type="entry name" value="39 KDA FK506-BINDING NUCLEAR PROTEIN"/>
    <property type="match status" value="1"/>
</dbReference>
<dbReference type="FunFam" id="3.10.50.40:FF:000045">
    <property type="entry name" value="Peptidyl-prolyl cis-trans isomerase"/>
    <property type="match status" value="1"/>
</dbReference>
<proteinExistence type="inferred from homology"/>
<dbReference type="Gene3D" id="3.10.50.40">
    <property type="match status" value="1"/>
</dbReference>
<organism evidence="10 11">
    <name type="scientific">Melioribacter roseus (strain DSM 23840 / JCM 17771 / VKM B-2668 / P3M-2)</name>
    <dbReference type="NCBI Taxonomy" id="1191523"/>
    <lineage>
        <taxon>Bacteria</taxon>
        <taxon>Pseudomonadati</taxon>
        <taxon>Ignavibacteriota</taxon>
        <taxon>Ignavibacteria</taxon>
        <taxon>Ignavibacteriales</taxon>
        <taxon>Melioribacteraceae</taxon>
        <taxon>Melioribacter</taxon>
    </lineage>
</organism>
<feature type="signal peptide" evidence="8">
    <location>
        <begin position="1"/>
        <end position="19"/>
    </location>
</feature>
<dbReference type="InterPro" id="IPR046357">
    <property type="entry name" value="PPIase_dom_sf"/>
</dbReference>
<sequence length="227" mass="25098">MKLTGIIALLLLSAGIISAQQESILKTAEDSISYSVGQSIGKNISDPQLKINYEVLFQGLKDQSEGKSLLTDSQIQTMMIRLNQKLIAMRNAKIDEQKVKNKKAAEEFLAENKNKEGVVTLPSGLQYKVLVKGDGPSPKENSVVRVHYKGTTIDGKVFDSSYDRGEPAEFELDRVIKGWTEALQLMHVGDKWMLYIPPELGYGEAGAGEVIEPNSLLIFEVELLDVK</sequence>
<evidence type="ECO:0000256" key="7">
    <source>
        <dbReference type="RuleBase" id="RU003915"/>
    </source>
</evidence>
<dbReference type="Pfam" id="PF01346">
    <property type="entry name" value="FKBP_N"/>
    <property type="match status" value="1"/>
</dbReference>
<evidence type="ECO:0000313" key="10">
    <source>
        <dbReference type="EMBL" id="AFN73648.1"/>
    </source>
</evidence>
<accession>I6ZX62</accession>
<dbReference type="SUPFAM" id="SSF54534">
    <property type="entry name" value="FKBP-like"/>
    <property type="match status" value="1"/>
</dbReference>
<dbReference type="Proteomes" id="UP000009011">
    <property type="component" value="Chromosome"/>
</dbReference>
<evidence type="ECO:0000256" key="8">
    <source>
        <dbReference type="SAM" id="SignalP"/>
    </source>
</evidence>
<dbReference type="Pfam" id="PF00254">
    <property type="entry name" value="FKBP_C"/>
    <property type="match status" value="1"/>
</dbReference>
<dbReference type="EC" id="5.2.1.8" evidence="7"/>
<feature type="domain" description="PPIase FKBP-type" evidence="9">
    <location>
        <begin position="141"/>
        <end position="227"/>
    </location>
</feature>
<dbReference type="EMBL" id="CP003557">
    <property type="protein sequence ID" value="AFN73648.1"/>
    <property type="molecule type" value="Genomic_DNA"/>
</dbReference>
<protein>
    <recommendedName>
        <fullName evidence="7">Peptidyl-prolyl cis-trans isomerase</fullName>
        <ecNumber evidence="7">5.2.1.8</ecNumber>
    </recommendedName>
</protein>
<dbReference type="RefSeq" id="WP_014855085.1">
    <property type="nucleotide sequence ID" value="NC_018178.1"/>
</dbReference>
<evidence type="ECO:0000259" key="9">
    <source>
        <dbReference type="PROSITE" id="PS50059"/>
    </source>
</evidence>
<dbReference type="GO" id="GO:0006457">
    <property type="term" value="P:protein folding"/>
    <property type="evidence" value="ECO:0007669"/>
    <property type="project" value="InterPro"/>
</dbReference>
<evidence type="ECO:0000256" key="1">
    <source>
        <dbReference type="ARBA" id="ARBA00000971"/>
    </source>
</evidence>
<evidence type="ECO:0000256" key="4">
    <source>
        <dbReference type="ARBA" id="ARBA00023110"/>
    </source>
</evidence>
<keyword evidence="5 6" id="KW-0413">Isomerase</keyword>
<dbReference type="eggNOG" id="COG0545">
    <property type="taxonomic scope" value="Bacteria"/>
</dbReference>
<dbReference type="HOGENOM" id="CLU_013615_0_1_10"/>
<dbReference type="Gene3D" id="1.10.287.460">
    <property type="entry name" value="Peptidyl-prolyl cis-trans isomerase, FKBP-type, N-terminal domain"/>
    <property type="match status" value="1"/>
</dbReference>
<comment type="similarity">
    <text evidence="2 7">Belongs to the FKBP-type PPIase family.</text>
</comment>
<dbReference type="InterPro" id="IPR036944">
    <property type="entry name" value="PPIase_FKBP_N_sf"/>
</dbReference>
<keyword evidence="3 8" id="KW-0732">Signal</keyword>
<name>I6ZX62_MELRP</name>
<evidence type="ECO:0000256" key="6">
    <source>
        <dbReference type="PROSITE-ProRule" id="PRU00277"/>
    </source>
</evidence>
<dbReference type="AlphaFoldDB" id="I6ZX62"/>
<evidence type="ECO:0000313" key="11">
    <source>
        <dbReference type="Proteomes" id="UP000009011"/>
    </source>
</evidence>
<feature type="chain" id="PRO_5003707471" description="Peptidyl-prolyl cis-trans isomerase" evidence="8">
    <location>
        <begin position="20"/>
        <end position="227"/>
    </location>
</feature>
<evidence type="ECO:0000256" key="2">
    <source>
        <dbReference type="ARBA" id="ARBA00006577"/>
    </source>
</evidence>
<dbReference type="PANTHER" id="PTHR43811">
    <property type="entry name" value="FKBP-TYPE PEPTIDYL-PROLYL CIS-TRANS ISOMERASE FKPA"/>
    <property type="match status" value="1"/>
</dbReference>
<keyword evidence="11" id="KW-1185">Reference proteome</keyword>
<reference evidence="10 11" key="1">
    <citation type="journal article" date="2013" name="PLoS ONE">
        <title>Genomic analysis of Melioribacter roseus, facultatively anaerobic organotrophic bacterium representing a novel deep lineage within Bacteriodetes/Chlorobi group.</title>
        <authorList>
            <person name="Kadnikov V.V."/>
            <person name="Mardanov A.V."/>
            <person name="Podosokorskaya O.A."/>
            <person name="Gavrilov S.N."/>
            <person name="Kublanov I.V."/>
            <person name="Beletsky A.V."/>
            <person name="Bonch-Osmolovskaya E.A."/>
            <person name="Ravin N.V."/>
        </authorList>
    </citation>
    <scope>NUCLEOTIDE SEQUENCE [LARGE SCALE GENOMIC DNA]</scope>
    <source>
        <strain evidence="11">JCM 17771 / P3M-2</strain>
    </source>
</reference>
<dbReference type="OrthoDB" id="9814548at2"/>
<gene>
    <name evidence="10" type="ordered locus">MROS_0405</name>
</gene>
<evidence type="ECO:0000256" key="5">
    <source>
        <dbReference type="ARBA" id="ARBA00023235"/>
    </source>
</evidence>
<keyword evidence="4 6" id="KW-0697">Rotamase</keyword>
<dbReference type="STRING" id="1191523.MROS_0405"/>
<dbReference type="InterPro" id="IPR001179">
    <property type="entry name" value="PPIase_FKBP_dom"/>
</dbReference>
<dbReference type="PROSITE" id="PS50059">
    <property type="entry name" value="FKBP_PPIASE"/>
    <property type="match status" value="1"/>
</dbReference>
<dbReference type="GO" id="GO:0003755">
    <property type="term" value="F:peptidyl-prolyl cis-trans isomerase activity"/>
    <property type="evidence" value="ECO:0007669"/>
    <property type="project" value="UniProtKB-UniRule"/>
</dbReference>
<comment type="catalytic activity">
    <reaction evidence="1 6 7">
        <text>[protein]-peptidylproline (omega=180) = [protein]-peptidylproline (omega=0)</text>
        <dbReference type="Rhea" id="RHEA:16237"/>
        <dbReference type="Rhea" id="RHEA-COMP:10747"/>
        <dbReference type="Rhea" id="RHEA-COMP:10748"/>
        <dbReference type="ChEBI" id="CHEBI:83833"/>
        <dbReference type="ChEBI" id="CHEBI:83834"/>
        <dbReference type="EC" id="5.2.1.8"/>
    </reaction>
</comment>